<organism evidence="5 6">
    <name type="scientific">Brevibacillus fluminis</name>
    <dbReference type="NCBI Taxonomy" id="511487"/>
    <lineage>
        <taxon>Bacteria</taxon>
        <taxon>Bacillati</taxon>
        <taxon>Bacillota</taxon>
        <taxon>Bacilli</taxon>
        <taxon>Bacillales</taxon>
        <taxon>Paenibacillaceae</taxon>
        <taxon>Brevibacillus</taxon>
    </lineage>
</organism>
<dbReference type="InterPro" id="IPR050072">
    <property type="entry name" value="Peptidase_M20A"/>
</dbReference>
<dbReference type="EMBL" id="RHHQ01000006">
    <property type="protein sequence ID" value="RNB91213.1"/>
    <property type="molecule type" value="Genomic_DNA"/>
</dbReference>
<dbReference type="InterPro" id="IPR017150">
    <property type="entry name" value="Pept_M20_glutamate_carboxypep"/>
</dbReference>
<dbReference type="PANTHER" id="PTHR43808:SF9">
    <property type="entry name" value="BLL0789 PROTEIN"/>
    <property type="match status" value="1"/>
</dbReference>
<reference evidence="5 6" key="1">
    <citation type="submission" date="2018-10" db="EMBL/GenBank/DDBJ databases">
        <title>Phylogenomics of Brevibacillus.</title>
        <authorList>
            <person name="Dunlap C."/>
        </authorList>
    </citation>
    <scope>NUCLEOTIDE SEQUENCE [LARGE SCALE GENOMIC DNA]</scope>
    <source>
        <strain evidence="5 6">JCM 15716</strain>
    </source>
</reference>
<evidence type="ECO:0000256" key="3">
    <source>
        <dbReference type="PIRSR" id="PIRSR037238-1"/>
    </source>
</evidence>
<dbReference type="InterPro" id="IPR011650">
    <property type="entry name" value="Peptidase_M20_dimer"/>
</dbReference>
<evidence type="ECO:0000313" key="5">
    <source>
        <dbReference type="EMBL" id="RNB91213.1"/>
    </source>
</evidence>
<dbReference type="SUPFAM" id="SSF53187">
    <property type="entry name" value="Zn-dependent exopeptidases"/>
    <property type="match status" value="1"/>
</dbReference>
<dbReference type="InterPro" id="IPR036264">
    <property type="entry name" value="Bact_exopeptidase_dim_dom"/>
</dbReference>
<dbReference type="PIRSF" id="PIRSF037238">
    <property type="entry name" value="Carboxypeptidase_G2"/>
    <property type="match status" value="1"/>
</dbReference>
<evidence type="ECO:0000256" key="1">
    <source>
        <dbReference type="ARBA" id="ARBA00022723"/>
    </source>
</evidence>
<dbReference type="SUPFAM" id="SSF55031">
    <property type="entry name" value="Bacterial exopeptidase dimerisation domain"/>
    <property type="match status" value="1"/>
</dbReference>
<dbReference type="GO" id="GO:0046872">
    <property type="term" value="F:metal ion binding"/>
    <property type="evidence" value="ECO:0007669"/>
    <property type="project" value="UniProtKB-KW"/>
</dbReference>
<accession>A0A3M8DSR1</accession>
<proteinExistence type="predicted"/>
<evidence type="ECO:0000259" key="4">
    <source>
        <dbReference type="Pfam" id="PF07687"/>
    </source>
</evidence>
<dbReference type="AlphaFoldDB" id="A0A3M8DSR1"/>
<dbReference type="Proteomes" id="UP000271031">
    <property type="component" value="Unassembled WGS sequence"/>
</dbReference>
<dbReference type="Pfam" id="PF07687">
    <property type="entry name" value="M20_dimer"/>
    <property type="match status" value="1"/>
</dbReference>
<feature type="active site" description="Proton acceptor" evidence="3">
    <location>
        <position position="179"/>
    </location>
</feature>
<sequence length="410" mass="44731">MRFWSALSGKATVPPTTQTIVQSERTFTKNGGTPLSTTWIPYFQAQLDDILKELREYVEIETPTHDKQAVDSLGGVIAERFRKLGCRVERIEQQQFGDQLRVEYGEGEEQLLILGHFDTVKEIGTLATEPWRIEDGRVYGPGTYDMKAGIIFCYFALKAIIDSGLPLTKKLVFFWNTDEEVGSPSSEQLIRAEARKSAAALVIEPSFGNGLIKTSRKGGGEFTLHAKGKAAHAGNDHAKGVNAIEEIAHQIVRIQSWTNYDSGTTLSVGKINGGTVSNVVPEAAHAIIDVRVSKREEAERITKLMHGLTPVLPHAELQVEGGIPKPPMERSEKTVLLFKHAQRLAAEEGFTLDEIGVGGTSDGNFCADEGTPTLDGLGPVGDGAHASHEHVLISAIPERIALLLRMMTTL</sequence>
<comment type="caution">
    <text evidence="5">The sequence shown here is derived from an EMBL/GenBank/DDBJ whole genome shotgun (WGS) entry which is preliminary data.</text>
</comment>
<keyword evidence="6" id="KW-1185">Reference proteome</keyword>
<dbReference type="Gene3D" id="3.40.630.10">
    <property type="entry name" value="Zn peptidases"/>
    <property type="match status" value="1"/>
</dbReference>
<gene>
    <name evidence="5" type="ORF">EDM56_06435</name>
</gene>
<protein>
    <submittedName>
        <fullName evidence="5">M20 family peptidase</fullName>
    </submittedName>
</protein>
<keyword evidence="2" id="KW-0378">Hydrolase</keyword>
<evidence type="ECO:0000313" key="6">
    <source>
        <dbReference type="Proteomes" id="UP000271031"/>
    </source>
</evidence>
<dbReference type="OrthoDB" id="9783294at2"/>
<evidence type="ECO:0000256" key="2">
    <source>
        <dbReference type="ARBA" id="ARBA00022801"/>
    </source>
</evidence>
<dbReference type="InterPro" id="IPR002933">
    <property type="entry name" value="Peptidase_M20"/>
</dbReference>
<dbReference type="Pfam" id="PF01546">
    <property type="entry name" value="Peptidase_M20"/>
    <property type="match status" value="1"/>
</dbReference>
<dbReference type="PANTHER" id="PTHR43808">
    <property type="entry name" value="ACETYLORNITHINE DEACETYLASE"/>
    <property type="match status" value="1"/>
</dbReference>
<keyword evidence="1" id="KW-0479">Metal-binding</keyword>
<dbReference type="Gene3D" id="3.30.70.360">
    <property type="match status" value="1"/>
</dbReference>
<dbReference type="CDD" id="cd03885">
    <property type="entry name" value="M20_CPDG2"/>
    <property type="match status" value="1"/>
</dbReference>
<name>A0A3M8DSR1_9BACL</name>
<dbReference type="GO" id="GO:0016787">
    <property type="term" value="F:hydrolase activity"/>
    <property type="evidence" value="ECO:0007669"/>
    <property type="project" value="UniProtKB-KW"/>
</dbReference>
<feature type="active site" evidence="3">
    <location>
        <position position="118"/>
    </location>
</feature>
<feature type="domain" description="Peptidase M20 dimerisation" evidence="4">
    <location>
        <begin position="215"/>
        <end position="305"/>
    </location>
</feature>